<evidence type="ECO:0000313" key="18">
    <source>
        <dbReference type="EMBL" id="KAF8672976.1"/>
    </source>
</evidence>
<keyword evidence="15" id="KW-0804">Transcription</keyword>
<dbReference type="GO" id="GO:0003723">
    <property type="term" value="F:RNA binding"/>
    <property type="evidence" value="ECO:0007669"/>
    <property type="project" value="UniProtKB-KW"/>
</dbReference>
<dbReference type="GO" id="GO:0046872">
    <property type="term" value="F:metal ion binding"/>
    <property type="evidence" value="ECO:0007669"/>
    <property type="project" value="UniProtKB-KW"/>
</dbReference>
<keyword evidence="9" id="KW-0540">Nuclease</keyword>
<evidence type="ECO:0000256" key="5">
    <source>
        <dbReference type="ARBA" id="ARBA00008372"/>
    </source>
</evidence>
<comment type="subcellular location">
    <subcellularLocation>
        <location evidence="4">Cytoplasm</location>
    </subcellularLocation>
    <subcellularLocation>
        <location evidence="3">Nucleus</location>
    </subcellularLocation>
</comment>
<keyword evidence="10" id="KW-0479">Metal-binding</keyword>
<dbReference type="GO" id="GO:0004535">
    <property type="term" value="F:poly(A)-specific ribonuclease activity"/>
    <property type="evidence" value="ECO:0007669"/>
    <property type="project" value="UniProtKB-EC"/>
</dbReference>
<protein>
    <recommendedName>
        <fullName evidence="7">poly(A)-specific ribonuclease</fullName>
        <ecNumber evidence="7">3.1.13.4</ecNumber>
    </recommendedName>
</protein>
<comment type="caution">
    <text evidence="18">The sequence shown here is derived from an EMBL/GenBank/DDBJ whole genome shotgun (WGS) entry which is preliminary data.</text>
</comment>
<dbReference type="GO" id="GO:0005737">
    <property type="term" value="C:cytoplasm"/>
    <property type="evidence" value="ECO:0007669"/>
    <property type="project" value="UniProtKB-SubCell"/>
</dbReference>
<reference evidence="18" key="1">
    <citation type="submission" date="2020-07" db="EMBL/GenBank/DDBJ databases">
        <title>Genome sequence and genetic diversity analysis of an under-domesticated orphan crop, white fonio (Digitaria exilis).</title>
        <authorList>
            <person name="Bennetzen J.L."/>
            <person name="Chen S."/>
            <person name="Ma X."/>
            <person name="Wang X."/>
            <person name="Yssel A.E.J."/>
            <person name="Chaluvadi S.R."/>
            <person name="Johnson M."/>
            <person name="Gangashetty P."/>
            <person name="Hamidou F."/>
            <person name="Sanogo M.D."/>
            <person name="Zwaenepoel A."/>
            <person name="Wallace J."/>
            <person name="Van De Peer Y."/>
            <person name="Van Deynze A."/>
        </authorList>
    </citation>
    <scope>NUCLEOTIDE SEQUENCE</scope>
    <source>
        <tissue evidence="18">Leaves</tissue>
    </source>
</reference>
<comment type="catalytic activity">
    <reaction evidence="1">
        <text>Exonucleolytic cleavage of poly(A) to 5'-AMP.</text>
        <dbReference type="EC" id="3.1.13.4"/>
    </reaction>
</comment>
<dbReference type="OrthoDB" id="635404at2759"/>
<keyword evidence="8" id="KW-0963">Cytoplasm</keyword>
<evidence type="ECO:0000256" key="1">
    <source>
        <dbReference type="ARBA" id="ARBA00001663"/>
    </source>
</evidence>
<dbReference type="Proteomes" id="UP000636709">
    <property type="component" value="Unassembled WGS sequence"/>
</dbReference>
<proteinExistence type="inferred from homology"/>
<keyword evidence="19" id="KW-1185">Reference proteome</keyword>
<keyword evidence="11" id="KW-0378">Hydrolase</keyword>
<evidence type="ECO:0000313" key="19">
    <source>
        <dbReference type="Proteomes" id="UP000636709"/>
    </source>
</evidence>
<evidence type="ECO:0000256" key="17">
    <source>
        <dbReference type="ARBA" id="ARBA00025148"/>
    </source>
</evidence>
<evidence type="ECO:0000256" key="16">
    <source>
        <dbReference type="ARBA" id="ARBA00023242"/>
    </source>
</evidence>
<evidence type="ECO:0000256" key="11">
    <source>
        <dbReference type="ARBA" id="ARBA00022801"/>
    </source>
</evidence>
<comment type="similarity">
    <text evidence="5">Belongs to the CAF1 family.</text>
</comment>
<dbReference type="SUPFAM" id="SSF53098">
    <property type="entry name" value="Ribonuclease H-like"/>
    <property type="match status" value="1"/>
</dbReference>
<dbReference type="EC" id="3.1.13.4" evidence="7"/>
<evidence type="ECO:0000256" key="12">
    <source>
        <dbReference type="ARBA" id="ARBA00022839"/>
    </source>
</evidence>
<evidence type="ECO:0000256" key="10">
    <source>
        <dbReference type="ARBA" id="ARBA00022723"/>
    </source>
</evidence>
<dbReference type="Gene3D" id="3.30.420.10">
    <property type="entry name" value="Ribonuclease H-like superfamily/Ribonuclease H"/>
    <property type="match status" value="1"/>
</dbReference>
<dbReference type="InterPro" id="IPR006941">
    <property type="entry name" value="RNase_CAF1"/>
</dbReference>
<organism evidence="18 19">
    <name type="scientific">Digitaria exilis</name>
    <dbReference type="NCBI Taxonomy" id="1010633"/>
    <lineage>
        <taxon>Eukaryota</taxon>
        <taxon>Viridiplantae</taxon>
        <taxon>Streptophyta</taxon>
        <taxon>Embryophyta</taxon>
        <taxon>Tracheophyta</taxon>
        <taxon>Spermatophyta</taxon>
        <taxon>Magnoliopsida</taxon>
        <taxon>Liliopsida</taxon>
        <taxon>Poales</taxon>
        <taxon>Poaceae</taxon>
        <taxon>PACMAD clade</taxon>
        <taxon>Panicoideae</taxon>
        <taxon>Panicodae</taxon>
        <taxon>Paniceae</taxon>
        <taxon>Anthephorinae</taxon>
        <taxon>Digitaria</taxon>
    </lineage>
</organism>
<evidence type="ECO:0000256" key="15">
    <source>
        <dbReference type="ARBA" id="ARBA00023163"/>
    </source>
</evidence>
<name>A0A835AVG8_9POAL</name>
<evidence type="ECO:0000256" key="9">
    <source>
        <dbReference type="ARBA" id="ARBA00022722"/>
    </source>
</evidence>
<dbReference type="AlphaFoldDB" id="A0A835AVG8"/>
<dbReference type="InterPro" id="IPR039637">
    <property type="entry name" value="CNOT7/CNOT8/Pop2"/>
</dbReference>
<evidence type="ECO:0000256" key="3">
    <source>
        <dbReference type="ARBA" id="ARBA00004123"/>
    </source>
</evidence>
<keyword evidence="12" id="KW-0269">Exonuclease</keyword>
<sequence length="409" mass="44639">MSGGLCRPYPQRGSAPACDPNPYPAMKTWTPPVPGLLSFYISQPLSTISIHPSHRKATSPCLLSILCGRQEVSFVVGRSITGVTPPPSMFPPMPPFSPFTVPHGCTLYYGGISGHAMPAPPAVGLTVTKVTVANLETELGVIAILVRRYPIIVIDTEYPGTVHRPPPRRRESDLSNGERYALVKANVDELPIVQLGITLCDAEGKLPLAMDAYGRTVEPIWEFTFSDFDMNNGRYAQESVAFLVSQGVDFDGARRDGVSSAVFATKFAAVVAPTRVRGDLTWVAFGGAYDFAYLVKMLSGGQPLPETLQEFMVWTRDLLGGRLFDAKFMAEHSGRADLCIGGLRRMASRLGTPVLDQEPPCLAGPKSHMACRVYTAIRRHFTDQVRGVGWLFKNYDHGASFNGFIEGFH</sequence>
<keyword evidence="16" id="KW-0539">Nucleus</keyword>
<evidence type="ECO:0000256" key="8">
    <source>
        <dbReference type="ARBA" id="ARBA00022490"/>
    </source>
</evidence>
<keyword evidence="13" id="KW-0694">RNA-binding</keyword>
<gene>
    <name evidence="18" type="ORF">HU200_049044</name>
</gene>
<evidence type="ECO:0000256" key="6">
    <source>
        <dbReference type="ARBA" id="ARBA00011757"/>
    </source>
</evidence>
<comment type="cofactor">
    <cofactor evidence="2">
        <name>a divalent metal cation</name>
        <dbReference type="ChEBI" id="CHEBI:60240"/>
    </cofactor>
</comment>
<dbReference type="Pfam" id="PF04857">
    <property type="entry name" value="CAF1"/>
    <property type="match status" value="1"/>
</dbReference>
<accession>A0A835AVG8</accession>
<dbReference type="PANTHER" id="PTHR10797">
    <property type="entry name" value="CCR4-NOT TRANSCRIPTION COMPLEX SUBUNIT"/>
    <property type="match status" value="1"/>
</dbReference>
<dbReference type="GO" id="GO:0030014">
    <property type="term" value="C:CCR4-NOT complex"/>
    <property type="evidence" value="ECO:0007669"/>
    <property type="project" value="InterPro"/>
</dbReference>
<comment type="subunit">
    <text evidence="6">Component of the CCR4-NOT complex, at least composed of CRR4 and CAF1 proteins.</text>
</comment>
<evidence type="ECO:0000256" key="13">
    <source>
        <dbReference type="ARBA" id="ARBA00022884"/>
    </source>
</evidence>
<evidence type="ECO:0000256" key="14">
    <source>
        <dbReference type="ARBA" id="ARBA00023015"/>
    </source>
</evidence>
<evidence type="ECO:0000256" key="2">
    <source>
        <dbReference type="ARBA" id="ARBA00001968"/>
    </source>
</evidence>
<evidence type="ECO:0000256" key="4">
    <source>
        <dbReference type="ARBA" id="ARBA00004496"/>
    </source>
</evidence>
<keyword evidence="14" id="KW-0805">Transcription regulation</keyword>
<dbReference type="EMBL" id="JACEFO010002210">
    <property type="protein sequence ID" value="KAF8672976.1"/>
    <property type="molecule type" value="Genomic_DNA"/>
</dbReference>
<comment type="function">
    <text evidence="17">Ubiquitous transcription factor required for a diverse set of processes. It is a component of the CCR4 complex involved in the control of gene expression.</text>
</comment>
<dbReference type="GO" id="GO:0005634">
    <property type="term" value="C:nucleus"/>
    <property type="evidence" value="ECO:0007669"/>
    <property type="project" value="UniProtKB-SubCell"/>
</dbReference>
<dbReference type="InterPro" id="IPR012337">
    <property type="entry name" value="RNaseH-like_sf"/>
</dbReference>
<dbReference type="InterPro" id="IPR036397">
    <property type="entry name" value="RNaseH_sf"/>
</dbReference>
<evidence type="ECO:0000256" key="7">
    <source>
        <dbReference type="ARBA" id="ARBA00012161"/>
    </source>
</evidence>